<dbReference type="PANTHER" id="PTHR41775">
    <property type="entry name" value="SECRETED PROTEIN-RELATED"/>
    <property type="match status" value="1"/>
</dbReference>
<keyword evidence="2" id="KW-0645">Protease</keyword>
<name>A0A5D3YLF0_9BACT</name>
<dbReference type="RefSeq" id="WP_148897465.1">
    <property type="nucleotide sequence ID" value="NZ_VNHY01000001.1"/>
</dbReference>
<reference evidence="2 3" key="1">
    <citation type="submission" date="2019-07" db="EMBL/GenBank/DDBJ databases">
        <title>Genomic Encyclopedia of Archaeal and Bacterial Type Strains, Phase II (KMG-II): from individual species to whole genera.</title>
        <authorList>
            <person name="Goeker M."/>
        </authorList>
    </citation>
    <scope>NUCLEOTIDE SEQUENCE [LARGE SCALE GENOMIC DNA]</scope>
    <source>
        <strain evidence="2 3">DSM 21935</strain>
    </source>
</reference>
<protein>
    <submittedName>
        <fullName evidence="2">M6 family metalloprotease domain-containing protein</fullName>
    </submittedName>
</protein>
<organism evidence="2 3">
    <name type="scientific">Fodinibius salinus</name>
    <dbReference type="NCBI Taxonomy" id="860790"/>
    <lineage>
        <taxon>Bacteria</taxon>
        <taxon>Pseudomonadati</taxon>
        <taxon>Balneolota</taxon>
        <taxon>Balneolia</taxon>
        <taxon>Balneolales</taxon>
        <taxon>Balneolaceae</taxon>
        <taxon>Fodinibius</taxon>
    </lineage>
</organism>
<evidence type="ECO:0000313" key="3">
    <source>
        <dbReference type="Proteomes" id="UP000324595"/>
    </source>
</evidence>
<dbReference type="InterPro" id="IPR026444">
    <property type="entry name" value="Secre_tail"/>
</dbReference>
<feature type="domain" description="Secretion system C-terminal sorting" evidence="1">
    <location>
        <begin position="977"/>
        <end position="1052"/>
    </location>
</feature>
<dbReference type="Proteomes" id="UP000324595">
    <property type="component" value="Unassembled WGS sequence"/>
</dbReference>
<proteinExistence type="predicted"/>
<keyword evidence="3" id="KW-1185">Reference proteome</keyword>
<dbReference type="NCBIfam" id="TIGR04183">
    <property type="entry name" value="Por_Secre_tail"/>
    <property type="match status" value="1"/>
</dbReference>
<dbReference type="GO" id="GO:0008237">
    <property type="term" value="F:metallopeptidase activity"/>
    <property type="evidence" value="ECO:0007669"/>
    <property type="project" value="UniProtKB-KW"/>
</dbReference>
<dbReference type="GO" id="GO:0006508">
    <property type="term" value="P:proteolysis"/>
    <property type="evidence" value="ECO:0007669"/>
    <property type="project" value="UniProtKB-KW"/>
</dbReference>
<dbReference type="OrthoDB" id="9813478at2"/>
<keyword evidence="2" id="KW-0378">Hydrolase</keyword>
<evidence type="ECO:0000313" key="2">
    <source>
        <dbReference type="EMBL" id="TYP94764.1"/>
    </source>
</evidence>
<accession>A0A5D3YLF0</accession>
<sequence>MMNNTVVARIFTGMFLLSMPFLLYPLLAKAQQTIPKRSHSLNNGQQLTAKAPDSLTIIAIRIQFQEDNNRLTTGNGTFQDGNLSYLDRPDITLDPLPHNESYFKSHLRFAKNYFETVSGQQMHVEYRVLGPIYQLNNKMERYSPTGQNFTNEKVAQLVRDSWQAVKNNGGFSTDTLDPQKTAFVIFHAGVGRDIELIGTNLDKTPQDIPSLFMNQNTLGDLLNAPAFDGFAINNTSFRITNSMVLPRTLSRKGKNAVGEEFVLQLSINGLFTASIGSYLGLPDLFNTTTGSSGIGRFGLMDGESFFSYRGLFPPEPSAWEKIFLGWQSPFMISKNTGGPIALPAVAFHQNNSIAKYSLSRSEYFLIENRHRAPAGNNLTLTFQQPDGTETTKNFSNTDQIFTNQSDGFTDLFPKGVLTDVSNFDWSLPGGIDVGTDGKAGTSDDRILNGGILIWHIDEAVIERSLTDQTVNANPQRRGVDLEEADGAQDIGRPASDDFSQQARGTAFDFWWSDNDASVITLSGDTLSFYENRFGPNTRPSNESNSGARNFFELFNFSANQSTATFRVRPTSGDNISTIPLAEDEIPDQAFTSANEDYYKSYPLQLSLYKAQSDSFLIIPGRQSAYAINLGNNSNSLFDFQSGNIQQPFQGSQLVLGQPPIGNQIMLSSWNWDGSSWNTNWTNSANANDAFISANNAQTLSLDFTDQQINANNGSFSSPLAQPKQRSEIIDGQFSSIQNGKLQISSGNGSFAMTSATNRRYTGVVKLSAKKIRFYLLTDEQLLVFNPNDIINPNEIIEGTPLEWPAMTDLDEDGKIDFLFVNKSTQKLEARNINGAMLAHFPLSPPKGSSFIGTPLIANTSSSNSPHIYITAQDSVGINIYGYSKNGKELDGFPLYVGAVNNQQNQPVHPILKTNILYAVSHEGSIKAWKINNITKVLWGNRYGNAPFNKVSGINNTSPSSNHGDQKSILVKEETYNWPNPAKDFTNIRFKTSGSGHVDLKVITAGGTVVLEKQFNASGGTAEEHRISTKDWSSGLYLAMVTAKINGEQARKMIKMVVVH</sequence>
<keyword evidence="2" id="KW-0482">Metalloprotease</keyword>
<dbReference type="AlphaFoldDB" id="A0A5D3YLF0"/>
<gene>
    <name evidence="2" type="ORF">LX73_0053</name>
</gene>
<dbReference type="EMBL" id="VNHY01000001">
    <property type="protein sequence ID" value="TYP94764.1"/>
    <property type="molecule type" value="Genomic_DNA"/>
</dbReference>
<comment type="caution">
    <text evidence="2">The sequence shown here is derived from an EMBL/GenBank/DDBJ whole genome shotgun (WGS) entry which is preliminary data.</text>
</comment>
<evidence type="ECO:0000259" key="1">
    <source>
        <dbReference type="Pfam" id="PF18962"/>
    </source>
</evidence>
<dbReference type="Pfam" id="PF18962">
    <property type="entry name" value="Por_Secre_tail"/>
    <property type="match status" value="1"/>
</dbReference>
<dbReference type="PANTHER" id="PTHR41775:SF1">
    <property type="entry name" value="PEPTIDASE M6-LIKE DOMAIN-CONTAINING PROTEIN"/>
    <property type="match status" value="1"/>
</dbReference>